<proteinExistence type="predicted"/>
<dbReference type="InParanoid" id="A0A7N2N4U8"/>
<dbReference type="Gramene" id="QL12p011759:mrna">
    <property type="protein sequence ID" value="QL12p011759:mrna"/>
    <property type="gene ID" value="QL12p011759"/>
</dbReference>
<sequence length="164" mass="18617">MHKARQVANRNEKPKWPGLLPTITLLYVESVGRILGLSESHKLSCFLSGLKDEIRLPVRMLVPKTLTEAFGLAKIQEECLASSRKGIRNTIDNGKVSILGTPKLEARVESRIKFPLQSLIGAQMEERRKQELCYNCDEKWQMGHKCKGAKLFLLEEVMDLEPKT</sequence>
<dbReference type="EMBL" id="LRBV02000012">
    <property type="status" value="NOT_ANNOTATED_CDS"/>
    <property type="molecule type" value="Genomic_DNA"/>
</dbReference>
<name>A0A7N2N4U8_QUELO</name>
<evidence type="ECO:0000313" key="2">
    <source>
        <dbReference type="Proteomes" id="UP000594261"/>
    </source>
</evidence>
<dbReference type="OMA" id="PTHRCSN"/>
<dbReference type="AlphaFoldDB" id="A0A7N2N4U8"/>
<evidence type="ECO:0000313" key="1">
    <source>
        <dbReference type="EnsemblPlants" id="QL12p011759:mrna"/>
    </source>
</evidence>
<keyword evidence="2" id="KW-1185">Reference proteome</keyword>
<protein>
    <submittedName>
        <fullName evidence="1">Uncharacterized protein</fullName>
    </submittedName>
</protein>
<dbReference type="Proteomes" id="UP000594261">
    <property type="component" value="Chromosome 12"/>
</dbReference>
<accession>A0A7N2N4U8</accession>
<reference evidence="1 2" key="1">
    <citation type="journal article" date="2016" name="G3 (Bethesda)">
        <title>First Draft Assembly and Annotation of the Genome of a California Endemic Oak Quercus lobata Nee (Fagaceae).</title>
        <authorList>
            <person name="Sork V.L."/>
            <person name="Fitz-Gibbon S.T."/>
            <person name="Puiu D."/>
            <person name="Crepeau M."/>
            <person name="Gugger P.F."/>
            <person name="Sherman R."/>
            <person name="Stevens K."/>
            <person name="Langley C.H."/>
            <person name="Pellegrini M."/>
            <person name="Salzberg S.L."/>
        </authorList>
    </citation>
    <scope>NUCLEOTIDE SEQUENCE [LARGE SCALE GENOMIC DNA]</scope>
    <source>
        <strain evidence="1 2">cv. SW786</strain>
    </source>
</reference>
<dbReference type="EnsemblPlants" id="QL12p011759:mrna">
    <property type="protein sequence ID" value="QL12p011759:mrna"/>
    <property type="gene ID" value="QL12p011759"/>
</dbReference>
<reference evidence="1" key="2">
    <citation type="submission" date="2021-01" db="UniProtKB">
        <authorList>
            <consortium name="EnsemblPlants"/>
        </authorList>
    </citation>
    <scope>IDENTIFICATION</scope>
</reference>
<organism evidence="1 2">
    <name type="scientific">Quercus lobata</name>
    <name type="common">Valley oak</name>
    <dbReference type="NCBI Taxonomy" id="97700"/>
    <lineage>
        <taxon>Eukaryota</taxon>
        <taxon>Viridiplantae</taxon>
        <taxon>Streptophyta</taxon>
        <taxon>Embryophyta</taxon>
        <taxon>Tracheophyta</taxon>
        <taxon>Spermatophyta</taxon>
        <taxon>Magnoliopsida</taxon>
        <taxon>eudicotyledons</taxon>
        <taxon>Gunneridae</taxon>
        <taxon>Pentapetalae</taxon>
        <taxon>rosids</taxon>
        <taxon>fabids</taxon>
        <taxon>Fagales</taxon>
        <taxon>Fagaceae</taxon>
        <taxon>Quercus</taxon>
    </lineage>
</organism>